<keyword evidence="2" id="KW-0813">Transport</keyword>
<evidence type="ECO:0000313" key="8">
    <source>
        <dbReference type="Proteomes" id="UP001328107"/>
    </source>
</evidence>
<organism evidence="7 8">
    <name type="scientific">Pristionchus mayeri</name>
    <dbReference type="NCBI Taxonomy" id="1317129"/>
    <lineage>
        <taxon>Eukaryota</taxon>
        <taxon>Metazoa</taxon>
        <taxon>Ecdysozoa</taxon>
        <taxon>Nematoda</taxon>
        <taxon>Chromadorea</taxon>
        <taxon>Rhabditida</taxon>
        <taxon>Rhabditina</taxon>
        <taxon>Diplogasteromorpha</taxon>
        <taxon>Diplogasteroidea</taxon>
        <taxon>Neodiplogasteridae</taxon>
        <taxon>Pristionchus</taxon>
    </lineage>
</organism>
<evidence type="ECO:0000256" key="2">
    <source>
        <dbReference type="ARBA" id="ARBA00022448"/>
    </source>
</evidence>
<comment type="caution">
    <text evidence="7">The sequence shown here is derived from an EMBL/GenBank/DDBJ whole genome shotgun (WGS) entry which is preliminary data.</text>
</comment>
<dbReference type="SUPFAM" id="SSF64356">
    <property type="entry name" value="SNARE-like"/>
    <property type="match status" value="1"/>
</dbReference>
<accession>A0AAN5D5E6</accession>
<comment type="subcellular location">
    <subcellularLocation>
        <location evidence="1">Membrane</location>
        <location evidence="1">Coated pit</location>
        <topology evidence="1">Peripheral membrane protein</topology>
        <orientation evidence="1">Cytoplasmic side</orientation>
    </subcellularLocation>
</comment>
<dbReference type="PRINTS" id="PR00314">
    <property type="entry name" value="CLATHRINADPT"/>
</dbReference>
<dbReference type="FunFam" id="3.30.450.60:FF:000002">
    <property type="entry name" value="AP-2 complex subunit mu, putative"/>
    <property type="match status" value="1"/>
</dbReference>
<keyword evidence="5" id="KW-0168">Coated pit</keyword>
<dbReference type="GO" id="GO:0005905">
    <property type="term" value="C:clathrin-coated pit"/>
    <property type="evidence" value="ECO:0007669"/>
    <property type="project" value="UniProtKB-KW"/>
</dbReference>
<evidence type="ECO:0000256" key="5">
    <source>
        <dbReference type="ARBA" id="ARBA00023176"/>
    </source>
</evidence>
<name>A0AAN5D5E6_9BILA</name>
<dbReference type="Gene3D" id="3.30.450.60">
    <property type="match status" value="1"/>
</dbReference>
<dbReference type="InterPro" id="IPR022775">
    <property type="entry name" value="AP_mu_sigma_su"/>
</dbReference>
<dbReference type="PANTHER" id="PTHR10529">
    <property type="entry name" value="AP COMPLEX SUBUNIT MU"/>
    <property type="match status" value="1"/>
</dbReference>
<sequence>MSISAVFILDFKGKPIISRDYRGDIDMDVIEQFVSLVEAREEDGTQSPVITHEGVTYVFIKRLNVYVVAISRRNMNIALVLSYLYKAVEVFGEYFEEVEEESVRDNFVCLYELFDEMMDFGHPQTTECKILQE</sequence>
<evidence type="ECO:0000256" key="4">
    <source>
        <dbReference type="ARBA" id="ARBA00023136"/>
    </source>
</evidence>
<gene>
    <name evidence="7" type="ORF">PMAYCL1PPCAC_26154</name>
</gene>
<dbReference type="AlphaFoldDB" id="A0AAN5D5E6"/>
<dbReference type="Proteomes" id="UP001328107">
    <property type="component" value="Unassembled WGS sequence"/>
</dbReference>
<evidence type="ECO:0000256" key="3">
    <source>
        <dbReference type="ARBA" id="ARBA00022927"/>
    </source>
</evidence>
<dbReference type="GO" id="GO:0030131">
    <property type="term" value="C:clathrin adaptor complex"/>
    <property type="evidence" value="ECO:0007669"/>
    <property type="project" value="InterPro"/>
</dbReference>
<reference evidence="8" key="1">
    <citation type="submission" date="2022-10" db="EMBL/GenBank/DDBJ databases">
        <title>Genome assembly of Pristionchus species.</title>
        <authorList>
            <person name="Yoshida K."/>
            <person name="Sommer R.J."/>
        </authorList>
    </citation>
    <scope>NUCLEOTIDE SEQUENCE [LARGE SCALE GENOMIC DNA]</scope>
    <source>
        <strain evidence="8">RS5460</strain>
    </source>
</reference>
<keyword evidence="8" id="KW-1185">Reference proteome</keyword>
<keyword evidence="3" id="KW-0653">Protein transport</keyword>
<proteinExistence type="predicted"/>
<protein>
    <recommendedName>
        <fullName evidence="6">AP complex mu/sigma subunit domain-containing protein</fullName>
    </recommendedName>
</protein>
<evidence type="ECO:0000313" key="7">
    <source>
        <dbReference type="EMBL" id="GMR55959.1"/>
    </source>
</evidence>
<keyword evidence="4" id="KW-0472">Membrane</keyword>
<dbReference type="InterPro" id="IPR001392">
    <property type="entry name" value="Clathrin_mu"/>
</dbReference>
<dbReference type="GO" id="GO:0016192">
    <property type="term" value="P:vesicle-mediated transport"/>
    <property type="evidence" value="ECO:0007669"/>
    <property type="project" value="InterPro"/>
</dbReference>
<evidence type="ECO:0000259" key="6">
    <source>
        <dbReference type="Pfam" id="PF01217"/>
    </source>
</evidence>
<dbReference type="InterPro" id="IPR050431">
    <property type="entry name" value="Adaptor_comp_med_subunit"/>
</dbReference>
<dbReference type="InterPro" id="IPR011012">
    <property type="entry name" value="Longin-like_dom_sf"/>
</dbReference>
<dbReference type="EMBL" id="BTRK01000005">
    <property type="protein sequence ID" value="GMR55959.1"/>
    <property type="molecule type" value="Genomic_DNA"/>
</dbReference>
<dbReference type="GO" id="GO:0006886">
    <property type="term" value="P:intracellular protein transport"/>
    <property type="evidence" value="ECO:0007669"/>
    <property type="project" value="InterPro"/>
</dbReference>
<dbReference type="Pfam" id="PF01217">
    <property type="entry name" value="Clat_adaptor_s"/>
    <property type="match status" value="1"/>
</dbReference>
<evidence type="ECO:0000256" key="1">
    <source>
        <dbReference type="ARBA" id="ARBA00004277"/>
    </source>
</evidence>
<feature type="non-terminal residue" evidence="7">
    <location>
        <position position="133"/>
    </location>
</feature>
<feature type="domain" description="AP complex mu/sigma subunit" evidence="6">
    <location>
        <begin position="3"/>
        <end position="127"/>
    </location>
</feature>